<organism evidence="7 8">
    <name type="scientific">Malus domestica</name>
    <name type="common">Apple</name>
    <name type="synonym">Pyrus malus</name>
    <dbReference type="NCBI Taxonomy" id="3750"/>
    <lineage>
        <taxon>Eukaryota</taxon>
        <taxon>Viridiplantae</taxon>
        <taxon>Streptophyta</taxon>
        <taxon>Embryophyta</taxon>
        <taxon>Tracheophyta</taxon>
        <taxon>Spermatophyta</taxon>
        <taxon>Magnoliopsida</taxon>
        <taxon>eudicotyledons</taxon>
        <taxon>Gunneridae</taxon>
        <taxon>Pentapetalae</taxon>
        <taxon>rosids</taxon>
        <taxon>fabids</taxon>
        <taxon>Rosales</taxon>
        <taxon>Rosaceae</taxon>
        <taxon>Amygdaloideae</taxon>
        <taxon>Maleae</taxon>
        <taxon>Malus</taxon>
    </lineage>
</organism>
<dbReference type="GO" id="GO:0000987">
    <property type="term" value="F:cis-regulatory region sequence-specific DNA binding"/>
    <property type="evidence" value="ECO:0007669"/>
    <property type="project" value="InterPro"/>
</dbReference>
<dbReference type="AlphaFoldDB" id="A0A498JY54"/>
<feature type="domain" description="MADS-box" evidence="6">
    <location>
        <begin position="1"/>
        <end position="44"/>
    </location>
</feature>
<name>A0A498JY54_MALDO</name>
<evidence type="ECO:0000256" key="2">
    <source>
        <dbReference type="ARBA" id="ARBA00023015"/>
    </source>
</evidence>
<evidence type="ECO:0000313" key="8">
    <source>
        <dbReference type="Proteomes" id="UP000290289"/>
    </source>
</evidence>
<dbReference type="GO" id="GO:0000981">
    <property type="term" value="F:DNA-binding transcription factor activity, RNA polymerase II-specific"/>
    <property type="evidence" value="ECO:0007669"/>
    <property type="project" value="InterPro"/>
</dbReference>
<dbReference type="SUPFAM" id="SSF55455">
    <property type="entry name" value="SRF-like"/>
    <property type="match status" value="1"/>
</dbReference>
<dbReference type="InterPro" id="IPR036879">
    <property type="entry name" value="TF_MADSbox_sf"/>
</dbReference>
<keyword evidence="5" id="KW-0539">Nucleus</keyword>
<evidence type="ECO:0000256" key="5">
    <source>
        <dbReference type="ARBA" id="ARBA00023242"/>
    </source>
</evidence>
<keyword evidence="4" id="KW-0804">Transcription</keyword>
<proteinExistence type="predicted"/>
<dbReference type="PROSITE" id="PS50066">
    <property type="entry name" value="MADS_BOX_2"/>
    <property type="match status" value="1"/>
</dbReference>
<sequence length="162" mass="18756">MFRQKVKVAWVENDRTIMFQKRKRRLLKKVRELTTLCGVNAVVIFRGPHDNKPTVWHSGQVTEELLTSDYYVPKEEKKATEESERADHRTCCANAVVIFRGPHDNKPTMWHSGQVTEQSRKLIVHFEPDLDLPSSSFSLHEGEDEEKMMSKIGGFKNDMQGI</sequence>
<comment type="caution">
    <text evidence="7">The sequence shown here is derived from an EMBL/GenBank/DDBJ whole genome shotgun (WGS) entry which is preliminary data.</text>
</comment>
<gene>
    <name evidence="7" type="ORF">DVH24_030646</name>
</gene>
<dbReference type="GO" id="GO:0046983">
    <property type="term" value="F:protein dimerization activity"/>
    <property type="evidence" value="ECO:0007669"/>
    <property type="project" value="InterPro"/>
</dbReference>
<protein>
    <recommendedName>
        <fullName evidence="6">MADS-box domain-containing protein</fullName>
    </recommendedName>
</protein>
<dbReference type="SMART" id="SM00432">
    <property type="entry name" value="MADS"/>
    <property type="match status" value="1"/>
</dbReference>
<evidence type="ECO:0000256" key="3">
    <source>
        <dbReference type="ARBA" id="ARBA00023125"/>
    </source>
</evidence>
<keyword evidence="2" id="KW-0805">Transcription regulation</keyword>
<dbReference type="Proteomes" id="UP000290289">
    <property type="component" value="Chromosome 5"/>
</dbReference>
<dbReference type="InterPro" id="IPR033897">
    <property type="entry name" value="SRF-like_MADS-box"/>
</dbReference>
<keyword evidence="8" id="KW-1185">Reference proteome</keyword>
<dbReference type="GO" id="GO:0005634">
    <property type="term" value="C:nucleus"/>
    <property type="evidence" value="ECO:0007669"/>
    <property type="project" value="UniProtKB-SubCell"/>
</dbReference>
<keyword evidence="3" id="KW-0238">DNA-binding</keyword>
<reference evidence="7 8" key="1">
    <citation type="submission" date="2018-10" db="EMBL/GenBank/DDBJ databases">
        <title>A high-quality apple genome assembly.</title>
        <authorList>
            <person name="Hu J."/>
        </authorList>
    </citation>
    <scope>NUCLEOTIDE SEQUENCE [LARGE SCALE GENOMIC DNA]</scope>
    <source>
        <strain evidence="8">cv. HFTH1</strain>
        <tissue evidence="7">Young leaf</tissue>
    </source>
</reference>
<comment type="subcellular location">
    <subcellularLocation>
        <location evidence="1">Nucleus</location>
    </subcellularLocation>
</comment>
<dbReference type="InterPro" id="IPR002100">
    <property type="entry name" value="TF_MADSbox"/>
</dbReference>
<dbReference type="Gene3D" id="3.40.1810.10">
    <property type="entry name" value="Transcription factor, MADS-box"/>
    <property type="match status" value="1"/>
</dbReference>
<accession>A0A498JY54</accession>
<dbReference type="EMBL" id="RDQH01000331">
    <property type="protein sequence ID" value="RXI00156.1"/>
    <property type="molecule type" value="Genomic_DNA"/>
</dbReference>
<evidence type="ECO:0000256" key="4">
    <source>
        <dbReference type="ARBA" id="ARBA00023163"/>
    </source>
</evidence>
<evidence type="ECO:0000259" key="6">
    <source>
        <dbReference type="PROSITE" id="PS50066"/>
    </source>
</evidence>
<dbReference type="GO" id="GO:0045944">
    <property type="term" value="P:positive regulation of transcription by RNA polymerase II"/>
    <property type="evidence" value="ECO:0007669"/>
    <property type="project" value="InterPro"/>
</dbReference>
<evidence type="ECO:0000313" key="7">
    <source>
        <dbReference type="EMBL" id="RXI00156.1"/>
    </source>
</evidence>
<dbReference type="CDD" id="cd00266">
    <property type="entry name" value="MADS_SRF_like"/>
    <property type="match status" value="1"/>
</dbReference>
<evidence type="ECO:0000256" key="1">
    <source>
        <dbReference type="ARBA" id="ARBA00004123"/>
    </source>
</evidence>
<dbReference type="STRING" id="3750.A0A498JY54"/>
<dbReference type="Pfam" id="PF00319">
    <property type="entry name" value="SRF-TF"/>
    <property type="match status" value="1"/>
</dbReference>